<feature type="compositionally biased region" description="Gly residues" evidence="1">
    <location>
        <begin position="291"/>
        <end position="311"/>
    </location>
</feature>
<gene>
    <name evidence="3" type="ORF">acsn021_03360</name>
</gene>
<evidence type="ECO:0000256" key="1">
    <source>
        <dbReference type="SAM" id="MobiDB-lite"/>
    </source>
</evidence>
<feature type="compositionally biased region" description="Polar residues" evidence="1">
    <location>
        <begin position="272"/>
        <end position="286"/>
    </location>
</feature>
<protein>
    <submittedName>
        <fullName evidence="3">Methanol dehydrogenase</fullName>
    </submittedName>
</protein>
<evidence type="ECO:0000256" key="2">
    <source>
        <dbReference type="SAM" id="SignalP"/>
    </source>
</evidence>
<dbReference type="InterPro" id="IPR007621">
    <property type="entry name" value="TPM_dom"/>
</dbReference>
<dbReference type="EMBL" id="AP023367">
    <property type="protein sequence ID" value="BCJ92767.1"/>
    <property type="molecule type" value="Genomic_DNA"/>
</dbReference>
<proteinExistence type="predicted"/>
<sequence>MNKNYVLKSKSFSPMLLILFIAISILSLLTPLTSSTALAAADTQKVYDYYGYFTQEEMKSLEEICAEYGEKGKIDIVMIIADGLDGKTPTKYMEDFYDEMGFGYDQEFGDTSMILINLEKDNRWVEIQSYGQAQYYINNDRTEYILDDVSDILKNQKYYDALEEFAKQAAYYMKEEKGIKIPSSTDTGSGSSDSGDYGNESYDGDSDYYGEKEENILYNTWAQLVIALVIGGVTVGVMAASSGGGVTVNNGTYLDAGNSSVVASRDDYIRTTTTRVKKPQNNDNNNSGPRSSGGGGVSSGGHSHSGGGRSF</sequence>
<feature type="chain" id="PRO_5043411447" evidence="2">
    <location>
        <begin position="40"/>
        <end position="311"/>
    </location>
</feature>
<evidence type="ECO:0000313" key="4">
    <source>
        <dbReference type="Proteomes" id="UP000515561"/>
    </source>
</evidence>
<dbReference type="RefSeq" id="WP_184094536.1">
    <property type="nucleotide sequence ID" value="NZ_AP023367.1"/>
</dbReference>
<dbReference type="Gene3D" id="3.10.310.50">
    <property type="match status" value="1"/>
</dbReference>
<reference evidence="3 4" key="1">
    <citation type="journal article" date="2016" name="Int. J. Syst. Evol. Microbiol.">
        <title>Descriptions of Anaerotaenia torta gen. nov., sp. nov. and Anaerocolumna cellulosilytica gen. nov., sp. nov. isolated from a methanogenic reactor of cattle waste.</title>
        <authorList>
            <person name="Uek A."/>
            <person name="Ohtaki Y."/>
            <person name="Kaku N."/>
            <person name="Ueki K."/>
        </authorList>
    </citation>
    <scope>NUCLEOTIDE SEQUENCE [LARGE SCALE GENOMIC DNA]</scope>
    <source>
        <strain evidence="3 4">SN021</strain>
    </source>
</reference>
<organism evidence="3 4">
    <name type="scientific">Anaerocolumna cellulosilytica</name>
    <dbReference type="NCBI Taxonomy" id="433286"/>
    <lineage>
        <taxon>Bacteria</taxon>
        <taxon>Bacillati</taxon>
        <taxon>Bacillota</taxon>
        <taxon>Clostridia</taxon>
        <taxon>Lachnospirales</taxon>
        <taxon>Lachnospiraceae</taxon>
        <taxon>Anaerocolumna</taxon>
    </lineage>
</organism>
<accession>A0A6S6QY14</accession>
<feature type="region of interest" description="Disordered" evidence="1">
    <location>
        <begin position="272"/>
        <end position="311"/>
    </location>
</feature>
<feature type="region of interest" description="Disordered" evidence="1">
    <location>
        <begin position="182"/>
        <end position="206"/>
    </location>
</feature>
<keyword evidence="2" id="KW-0732">Signal</keyword>
<dbReference type="KEGG" id="acel:acsn021_03360"/>
<evidence type="ECO:0000313" key="3">
    <source>
        <dbReference type="EMBL" id="BCJ92767.1"/>
    </source>
</evidence>
<feature type="compositionally biased region" description="Low complexity" evidence="1">
    <location>
        <begin position="183"/>
        <end position="201"/>
    </location>
</feature>
<keyword evidence="4" id="KW-1185">Reference proteome</keyword>
<dbReference type="Proteomes" id="UP000515561">
    <property type="component" value="Chromosome"/>
</dbReference>
<name>A0A6S6QY14_9FIRM</name>
<dbReference type="Pfam" id="PF04536">
    <property type="entry name" value="TPM_phosphatase"/>
    <property type="match status" value="1"/>
</dbReference>
<feature type="signal peptide" evidence="2">
    <location>
        <begin position="1"/>
        <end position="39"/>
    </location>
</feature>
<dbReference type="AlphaFoldDB" id="A0A6S6QY14"/>